<dbReference type="AlphaFoldDB" id="A0A8J2ITR0"/>
<name>A0A8J2ITR0_FUSEQ</name>
<organism evidence="3 4">
    <name type="scientific">Fusarium equiseti</name>
    <name type="common">Fusarium scirpi</name>
    <dbReference type="NCBI Taxonomy" id="61235"/>
    <lineage>
        <taxon>Eukaryota</taxon>
        <taxon>Fungi</taxon>
        <taxon>Dikarya</taxon>
        <taxon>Ascomycota</taxon>
        <taxon>Pezizomycotina</taxon>
        <taxon>Sordariomycetes</taxon>
        <taxon>Hypocreomycetidae</taxon>
        <taxon>Hypocreales</taxon>
        <taxon>Nectriaceae</taxon>
        <taxon>Fusarium</taxon>
        <taxon>Fusarium incarnatum-equiseti species complex</taxon>
    </lineage>
</organism>
<feature type="region of interest" description="Disordered" evidence="1">
    <location>
        <begin position="1"/>
        <end position="58"/>
    </location>
</feature>
<sequence length="222" mass="24325">MSQYSTGHDHAAPAPYAKYEHRMRYPKRAQSAASSRHNSRSLPPGSPPPGAINPPKEFVPSHYINEFRKHEATNPPRVPKTVVTEPYVNHDEKMKYPKPASPAAMPRPGNLRGGCKKPGGCNKPAADKTPPVPTMLSSGEAPQPFKDGELVSGQDGSIYPYNHADSMTQKAFLNKWMWPCMCCVGVGPCLLAALCAAPTKVKSMKSKKGDEEEPEEEEEEEE</sequence>
<keyword evidence="2" id="KW-0472">Membrane</keyword>
<keyword evidence="2" id="KW-1133">Transmembrane helix</keyword>
<evidence type="ECO:0000256" key="2">
    <source>
        <dbReference type="SAM" id="Phobius"/>
    </source>
</evidence>
<feature type="compositionally biased region" description="Acidic residues" evidence="1">
    <location>
        <begin position="211"/>
        <end position="222"/>
    </location>
</feature>
<protein>
    <submittedName>
        <fullName evidence="3">Uncharacterized protein</fullName>
    </submittedName>
</protein>
<reference evidence="3" key="1">
    <citation type="submission" date="2021-05" db="EMBL/GenBank/DDBJ databases">
        <authorList>
            <person name="Khan N."/>
        </authorList>
    </citation>
    <scope>NUCLEOTIDE SEQUENCE</scope>
</reference>
<gene>
    <name evidence="3" type="ORF">FEQUK3_LOCUS8385</name>
</gene>
<keyword evidence="2" id="KW-0812">Transmembrane</keyword>
<accession>A0A8J2ITR0</accession>
<evidence type="ECO:0000313" key="4">
    <source>
        <dbReference type="Proteomes" id="UP000693738"/>
    </source>
</evidence>
<feature type="region of interest" description="Disordered" evidence="1">
    <location>
        <begin position="92"/>
        <end position="151"/>
    </location>
</feature>
<feature type="region of interest" description="Disordered" evidence="1">
    <location>
        <begin position="200"/>
        <end position="222"/>
    </location>
</feature>
<feature type="transmembrane region" description="Helical" evidence="2">
    <location>
        <begin position="176"/>
        <end position="197"/>
    </location>
</feature>
<proteinExistence type="predicted"/>
<dbReference type="EMBL" id="CAJSTJ010000151">
    <property type="protein sequence ID" value="CAG7562710.1"/>
    <property type="molecule type" value="Genomic_DNA"/>
</dbReference>
<comment type="caution">
    <text evidence="3">The sequence shown here is derived from an EMBL/GenBank/DDBJ whole genome shotgun (WGS) entry which is preliminary data.</text>
</comment>
<dbReference type="Proteomes" id="UP000693738">
    <property type="component" value="Unassembled WGS sequence"/>
</dbReference>
<evidence type="ECO:0000313" key="3">
    <source>
        <dbReference type="EMBL" id="CAG7562710.1"/>
    </source>
</evidence>
<evidence type="ECO:0000256" key="1">
    <source>
        <dbReference type="SAM" id="MobiDB-lite"/>
    </source>
</evidence>